<gene>
    <name evidence="9" type="ORF">GPM918_LOCUS17787</name>
    <name evidence="10" type="ORF">SRO942_LOCUS17786</name>
</gene>
<dbReference type="GO" id="GO:0005930">
    <property type="term" value="C:axoneme"/>
    <property type="evidence" value="ECO:0007669"/>
    <property type="project" value="UniProtKB-SubCell"/>
</dbReference>
<evidence type="ECO:0000313" key="9">
    <source>
        <dbReference type="EMBL" id="CAF1081415.1"/>
    </source>
</evidence>
<evidence type="ECO:0000256" key="1">
    <source>
        <dbReference type="ARBA" id="ARBA00004430"/>
    </source>
</evidence>
<evidence type="ECO:0000256" key="3">
    <source>
        <dbReference type="ARBA" id="ARBA00022574"/>
    </source>
</evidence>
<dbReference type="Proteomes" id="UP000681722">
    <property type="component" value="Unassembled WGS sequence"/>
</dbReference>
<evidence type="ECO:0000256" key="2">
    <source>
        <dbReference type="ARBA" id="ARBA00022490"/>
    </source>
</evidence>
<evidence type="ECO:0000256" key="4">
    <source>
        <dbReference type="ARBA" id="ARBA00022737"/>
    </source>
</evidence>
<proteinExistence type="predicted"/>
<comment type="subcellular location">
    <subcellularLocation>
        <location evidence="1">Cytoplasm</location>
        <location evidence="1">Cytoskeleton</location>
        <location evidence="1">Cilium axoneme</location>
    </subcellularLocation>
</comment>
<feature type="region of interest" description="Disordered" evidence="8">
    <location>
        <begin position="1"/>
        <end position="100"/>
    </location>
</feature>
<dbReference type="OrthoDB" id="1935234at2759"/>
<keyword evidence="3" id="KW-0853">WD repeat</keyword>
<dbReference type="InterPro" id="IPR015943">
    <property type="entry name" value="WD40/YVTN_repeat-like_dom_sf"/>
</dbReference>
<dbReference type="Gene3D" id="2.130.10.10">
    <property type="entry name" value="YVTN repeat-like/Quinoprotein amine dehydrogenase"/>
    <property type="match status" value="1"/>
</dbReference>
<feature type="compositionally biased region" description="Polar residues" evidence="8">
    <location>
        <begin position="42"/>
        <end position="63"/>
    </location>
</feature>
<evidence type="ECO:0000256" key="7">
    <source>
        <dbReference type="ARBA" id="ARBA00023273"/>
    </source>
</evidence>
<evidence type="ECO:0000313" key="10">
    <source>
        <dbReference type="EMBL" id="CAF3847261.1"/>
    </source>
</evidence>
<evidence type="ECO:0000256" key="6">
    <source>
        <dbReference type="ARBA" id="ARBA00023212"/>
    </source>
</evidence>
<keyword evidence="2" id="KW-0963">Cytoplasm</keyword>
<feature type="compositionally biased region" description="Polar residues" evidence="8">
    <location>
        <begin position="1"/>
        <end position="14"/>
    </location>
</feature>
<keyword evidence="7" id="KW-0966">Cell projection</keyword>
<keyword evidence="6" id="KW-0206">Cytoskeleton</keyword>
<keyword evidence="4" id="KW-0677">Repeat</keyword>
<name>A0A814MQC6_9BILA</name>
<evidence type="ECO:0000313" key="11">
    <source>
        <dbReference type="Proteomes" id="UP000663829"/>
    </source>
</evidence>
<dbReference type="SUPFAM" id="SSF50978">
    <property type="entry name" value="WD40 repeat-like"/>
    <property type="match status" value="1"/>
</dbReference>
<dbReference type="InterPro" id="IPR036322">
    <property type="entry name" value="WD40_repeat_dom_sf"/>
</dbReference>
<evidence type="ECO:0000256" key="8">
    <source>
        <dbReference type="SAM" id="MobiDB-lite"/>
    </source>
</evidence>
<feature type="compositionally biased region" description="Acidic residues" evidence="8">
    <location>
        <begin position="75"/>
        <end position="84"/>
    </location>
</feature>
<dbReference type="EMBL" id="CAJNOQ010004979">
    <property type="protein sequence ID" value="CAF1081415.1"/>
    <property type="molecule type" value="Genomic_DNA"/>
</dbReference>
<protein>
    <submittedName>
        <fullName evidence="9">Uncharacterized protein</fullName>
    </submittedName>
</protein>
<accession>A0A814MQC6</accession>
<dbReference type="GO" id="GO:0003341">
    <property type="term" value="P:cilium movement"/>
    <property type="evidence" value="ECO:0007669"/>
    <property type="project" value="UniProtKB-ARBA"/>
</dbReference>
<dbReference type="PANTHER" id="PTHR14885:SF3">
    <property type="entry name" value="CILIA- AND FLAGELLA-ASSOCIATED PROTEIN 44"/>
    <property type="match status" value="1"/>
</dbReference>
<dbReference type="PANTHER" id="PTHR14885">
    <property type="entry name" value="CILIA- AND FLAGELLA-ASSOCIATED PROTEIN 43-RELATED"/>
    <property type="match status" value="1"/>
</dbReference>
<comment type="caution">
    <text evidence="9">The sequence shown here is derived from an EMBL/GenBank/DDBJ whole genome shotgun (WGS) entry which is preliminary data.</text>
</comment>
<keyword evidence="5" id="KW-0175">Coiled coil</keyword>
<evidence type="ECO:0000256" key="5">
    <source>
        <dbReference type="ARBA" id="ARBA00023054"/>
    </source>
</evidence>
<reference evidence="9" key="1">
    <citation type="submission" date="2021-02" db="EMBL/GenBank/DDBJ databases">
        <authorList>
            <person name="Nowell W R."/>
        </authorList>
    </citation>
    <scope>NUCLEOTIDE SEQUENCE</scope>
</reference>
<dbReference type="EMBL" id="CAJOBC010004980">
    <property type="protein sequence ID" value="CAF3847261.1"/>
    <property type="molecule type" value="Genomic_DNA"/>
</dbReference>
<dbReference type="AlphaFoldDB" id="A0A814MQC6"/>
<organism evidence="9 11">
    <name type="scientific">Didymodactylos carnosus</name>
    <dbReference type="NCBI Taxonomy" id="1234261"/>
    <lineage>
        <taxon>Eukaryota</taxon>
        <taxon>Metazoa</taxon>
        <taxon>Spiralia</taxon>
        <taxon>Gnathifera</taxon>
        <taxon>Rotifera</taxon>
        <taxon>Eurotatoria</taxon>
        <taxon>Bdelloidea</taxon>
        <taxon>Philodinida</taxon>
        <taxon>Philodinidae</taxon>
        <taxon>Didymodactylos</taxon>
    </lineage>
</organism>
<sequence>MSDSDPNTLSTSQEGGEENATFPVSDLPYVGDKEKPGEAINATGSEFESLGSPNESLSLNSGAISRAARHTGESQLDEESEQEVPDQKSSDVDVGQTAHDISVTEGADEIVKKHRKEEKSSRLPDDYYYDIEKLQAKPITTNEEKFPLNTLCIRSFGYDCNKRGNLHLLDNKTIMFTAGCYVELIDLPSGKHKYIRTSGGYSVGALAVHPSKQYFAVGEKGDMPSIVIYEYPSLKPYRMLKGGTQRAFAYLDFSSEGDLLASLGSNPDFMLTIWDWKDEKILLRSKASSQEVFKVSFSKDLKGQLTTAGIGHIKFWKMARTFTGLKLQGELGRFGRTEISDIEGYRELPDGKVRLFRIHYFNIIT</sequence>
<keyword evidence="11" id="KW-1185">Reference proteome</keyword>
<dbReference type="Proteomes" id="UP000663829">
    <property type="component" value="Unassembled WGS sequence"/>
</dbReference>